<reference evidence="7 8" key="1">
    <citation type="submission" date="2015-09" db="EMBL/GenBank/DDBJ databases">
        <authorList>
            <consortium name="Pathogen Informatics"/>
        </authorList>
    </citation>
    <scope>NUCLEOTIDE SEQUENCE [LARGE SCALE GENOMIC DNA]</scope>
    <source>
        <strain evidence="7 8">2789STDY5834970</strain>
    </source>
</reference>
<dbReference type="Pfam" id="PF08240">
    <property type="entry name" value="ADH_N"/>
    <property type="match status" value="1"/>
</dbReference>
<dbReference type="InterPro" id="IPR002328">
    <property type="entry name" value="ADH_Zn_CS"/>
</dbReference>
<dbReference type="Gene3D" id="3.40.50.720">
    <property type="entry name" value="NAD(P)-binding Rossmann-like Domain"/>
    <property type="match status" value="1"/>
</dbReference>
<keyword evidence="4" id="KW-0862">Zinc</keyword>
<dbReference type="PANTHER" id="PTHR42813">
    <property type="entry name" value="ZINC-TYPE ALCOHOL DEHYDROGENASE-LIKE"/>
    <property type="match status" value="1"/>
</dbReference>
<dbReference type="PROSITE" id="PS00059">
    <property type="entry name" value="ADH_ZINC"/>
    <property type="match status" value="1"/>
</dbReference>
<gene>
    <name evidence="7" type="primary">adh</name>
    <name evidence="7" type="ORF">ERS852582_01176</name>
</gene>
<organism evidence="7 8">
    <name type="scientific">Faecalibacterium prausnitzii</name>
    <dbReference type="NCBI Taxonomy" id="853"/>
    <lineage>
        <taxon>Bacteria</taxon>
        <taxon>Bacillati</taxon>
        <taxon>Bacillota</taxon>
        <taxon>Clostridia</taxon>
        <taxon>Eubacteriales</taxon>
        <taxon>Oscillospiraceae</taxon>
        <taxon>Faecalibacterium</taxon>
    </lineage>
</organism>
<dbReference type="OrthoDB" id="9769198at2"/>
<evidence type="ECO:0000256" key="1">
    <source>
        <dbReference type="ARBA" id="ARBA00001947"/>
    </source>
</evidence>
<dbReference type="InterPro" id="IPR013154">
    <property type="entry name" value="ADH-like_N"/>
</dbReference>
<evidence type="ECO:0000256" key="2">
    <source>
        <dbReference type="ARBA" id="ARBA00008072"/>
    </source>
</evidence>
<dbReference type="InterPro" id="IPR036291">
    <property type="entry name" value="NAD(P)-bd_dom_sf"/>
</dbReference>
<dbReference type="PANTHER" id="PTHR42813:SF4">
    <property type="entry name" value="NADP-DEPENDENT ISOPROPANOL DEHYDROGENASE"/>
    <property type="match status" value="1"/>
</dbReference>
<dbReference type="SUPFAM" id="SSF50129">
    <property type="entry name" value="GroES-like"/>
    <property type="match status" value="1"/>
</dbReference>
<keyword evidence="3" id="KW-0479">Metal-binding</keyword>
<evidence type="ECO:0000256" key="5">
    <source>
        <dbReference type="ARBA" id="ARBA00023002"/>
    </source>
</evidence>
<evidence type="ECO:0000313" key="8">
    <source>
        <dbReference type="Proteomes" id="UP000095649"/>
    </source>
</evidence>
<dbReference type="EC" id="1.1.1.2" evidence="7"/>
<feature type="domain" description="Alcohol dehydrogenase-like N-terminal" evidence="6">
    <location>
        <begin position="25"/>
        <end position="138"/>
    </location>
</feature>
<sequence length="344" mass="37589">MLTYTYISKGKFALMEKPKPVLRHERDAIVKVTLASICSSDLHIKHGSVPRAVPGITVGHEMVGIVEEVGSAVTNVKPGDRVTVNVETFCGECFFCKKGFVNNCTDQNGGWALGCRIDGGQAEYVRVPFADQGLNKIPDGVTDRQALLVGDVLATGFWAARISEITPEDTVLILGAGPTGICTLLCVMLHSPKRIIVCEKDENRLQFIRQHYPHVLTVQPEDCAAFVRANSDHGGADVVLEVAGADTTFRLAWECARPNAIVTVVALYDKAQTLPLPEMYGKNLTFKTGGVDGCDCEETLRLIAEGKIDTEPLITHTYPLRRIEEGYDLFENKRDGVIKVAVEC</sequence>
<evidence type="ECO:0000256" key="3">
    <source>
        <dbReference type="ARBA" id="ARBA00022723"/>
    </source>
</evidence>
<evidence type="ECO:0000259" key="6">
    <source>
        <dbReference type="Pfam" id="PF08240"/>
    </source>
</evidence>
<comment type="cofactor">
    <cofactor evidence="1">
        <name>Zn(2+)</name>
        <dbReference type="ChEBI" id="CHEBI:29105"/>
    </cofactor>
</comment>
<evidence type="ECO:0000256" key="4">
    <source>
        <dbReference type="ARBA" id="ARBA00022833"/>
    </source>
</evidence>
<keyword evidence="5 7" id="KW-0560">Oxidoreductase</keyword>
<accession>A0A173ST93</accession>
<dbReference type="Pfam" id="PF13602">
    <property type="entry name" value="ADH_zinc_N_2"/>
    <property type="match status" value="1"/>
</dbReference>
<comment type="similarity">
    <text evidence="2">Belongs to the zinc-containing alcohol dehydrogenase family.</text>
</comment>
<proteinExistence type="inferred from homology"/>
<dbReference type="CDD" id="cd05278">
    <property type="entry name" value="FDH_like"/>
    <property type="match status" value="1"/>
</dbReference>
<protein>
    <submittedName>
        <fullName evidence="7">NADP-dependent alcohol dehydrogenase</fullName>
        <ecNumber evidence="7">1.1.1.2</ecNumber>
    </submittedName>
</protein>
<name>A0A173ST93_9FIRM</name>
<dbReference type="EMBL" id="CYXN01000006">
    <property type="protein sequence ID" value="CUM92835.1"/>
    <property type="molecule type" value="Genomic_DNA"/>
</dbReference>
<dbReference type="SUPFAM" id="SSF51735">
    <property type="entry name" value="NAD(P)-binding Rossmann-fold domains"/>
    <property type="match status" value="1"/>
</dbReference>
<evidence type="ECO:0000313" key="7">
    <source>
        <dbReference type="EMBL" id="CUM92835.1"/>
    </source>
</evidence>
<dbReference type="InterPro" id="IPR011032">
    <property type="entry name" value="GroES-like_sf"/>
</dbReference>
<dbReference type="Proteomes" id="UP000095649">
    <property type="component" value="Unassembled WGS sequence"/>
</dbReference>
<dbReference type="Gene3D" id="3.90.180.10">
    <property type="entry name" value="Medium-chain alcohol dehydrogenases, catalytic domain"/>
    <property type="match status" value="1"/>
</dbReference>
<dbReference type="AlphaFoldDB" id="A0A173ST93"/>
<dbReference type="GO" id="GO:0008270">
    <property type="term" value="F:zinc ion binding"/>
    <property type="evidence" value="ECO:0007669"/>
    <property type="project" value="InterPro"/>
</dbReference>
<dbReference type="GO" id="GO:0008106">
    <property type="term" value="F:alcohol dehydrogenase (NADP+) activity"/>
    <property type="evidence" value="ECO:0007669"/>
    <property type="project" value="UniProtKB-EC"/>
</dbReference>
<dbReference type="RefSeq" id="WP_055185752.1">
    <property type="nucleotide sequence ID" value="NZ_CYXN01000006.1"/>
</dbReference>